<dbReference type="InterPro" id="IPR042345">
    <property type="entry name" value="Btbd7"/>
</dbReference>
<dbReference type="SUPFAM" id="SSF54695">
    <property type="entry name" value="POZ domain"/>
    <property type="match status" value="2"/>
</dbReference>
<sequence length="843" mass="93430">MGAHASVPDKLQAASRSTFARLSQAYALTDGEHGGKEKRKKGGSKLATLRKKLVRGRRQSKSLDHARAVREMLSTWSVEDVRFLIQEYEASMALRELSLAANLARPTARSLRHDLSRLYDCKFCTDVDLIFKSNCFPVHRAILSVRSPYFKRLLAQHPEYGAQVHVRLKTPGVDINMFSALLRYLYTDELSGPAGLENTALLGQLAHEFGVPNQLEVDFKQLLNTGDLSDAVLVFSSDATDSAASIASSLPSCSHLDTAACSCMAQSLHGPPKVSPAFEFPCHRAIIAARSPFFRNLINRRAKSGEEITERALRTPSRIILDESVLPRRYARVLLSALYQDTVDMSCVLRGSPSVCSLSEIQAMVSSGRCQMTVVDEAMELYQIGQFLDAQIISQGCEDIIMDNLCLDSLLSVLSWSSEPHGSTWVHRQAVAFMLDEFHQVASSPVILDMSKEYLRDVIASDFLQSSEQDILATVVRWGEHQLTKRMEEREPNLLSHTAHSVSKKGVKRRDLNDKELSQILSDLLPLVRVDHLLPANSEVLVNAVKRGLLSLPLSASLGSEDAQLHRMAAWTGRTNSGAFLKPRLFMPYYEEAKHVLDDLLSQGQEGGGGGGGKVRTLHLSTIPDTLYMLEEGDATLSEPYSGSPVSTVDVIAGTIPVPDRATFVKMLEREQELLQSKPALAATTVARVDRRGVAKAAAHAVQLRVVREFGLPDSATEVLHNSQYYQTTASSLRQQHHHHHQQQHRDHKEGVIHLHSAGRQMGPHHHHHQEHMDQGVSFSARHSGHQSYRDLQRDAYVESALSDIMPDIAMATTALSQVHVYDETMELDIGDGSTDKPRALYI</sequence>
<feature type="domain" description="BTB" evidence="2">
    <location>
        <begin position="125"/>
        <end position="194"/>
    </location>
</feature>
<dbReference type="CDD" id="cd18284">
    <property type="entry name" value="BTB2_POZ_BTBD7"/>
    <property type="match status" value="1"/>
</dbReference>
<dbReference type="InterPro" id="IPR011705">
    <property type="entry name" value="BACK"/>
</dbReference>
<evidence type="ECO:0000259" key="2">
    <source>
        <dbReference type="PROSITE" id="PS50097"/>
    </source>
</evidence>
<dbReference type="Proteomes" id="UP001283361">
    <property type="component" value="Unassembled WGS sequence"/>
</dbReference>
<dbReference type="AlphaFoldDB" id="A0AAE1E6N9"/>
<accession>A0AAE1E6N9</accession>
<dbReference type="SMART" id="SM00875">
    <property type="entry name" value="BACK"/>
    <property type="match status" value="1"/>
</dbReference>
<dbReference type="Pfam" id="PF00651">
    <property type="entry name" value="BTB"/>
    <property type="match status" value="1"/>
</dbReference>
<dbReference type="SMART" id="SM00225">
    <property type="entry name" value="BTB"/>
    <property type="match status" value="2"/>
</dbReference>
<dbReference type="InterPro" id="IPR000210">
    <property type="entry name" value="BTB/POZ_dom"/>
</dbReference>
<gene>
    <name evidence="3" type="ORF">RRG08_026649</name>
</gene>
<organism evidence="3 4">
    <name type="scientific">Elysia crispata</name>
    <name type="common">lettuce slug</name>
    <dbReference type="NCBI Taxonomy" id="231223"/>
    <lineage>
        <taxon>Eukaryota</taxon>
        <taxon>Metazoa</taxon>
        <taxon>Spiralia</taxon>
        <taxon>Lophotrochozoa</taxon>
        <taxon>Mollusca</taxon>
        <taxon>Gastropoda</taxon>
        <taxon>Heterobranchia</taxon>
        <taxon>Euthyneura</taxon>
        <taxon>Panpulmonata</taxon>
        <taxon>Sacoglossa</taxon>
        <taxon>Placobranchoidea</taxon>
        <taxon>Plakobranchidae</taxon>
        <taxon>Elysia</taxon>
    </lineage>
</organism>
<dbReference type="PANTHER" id="PTHR16064">
    <property type="entry name" value="BTB POZ DOMAIN CONTAINING 7"/>
    <property type="match status" value="1"/>
</dbReference>
<reference evidence="3" key="1">
    <citation type="journal article" date="2023" name="G3 (Bethesda)">
        <title>A reference genome for the long-term kleptoplast-retaining sea slug Elysia crispata morphotype clarki.</title>
        <authorList>
            <person name="Eastman K.E."/>
            <person name="Pendleton A.L."/>
            <person name="Shaikh M.A."/>
            <person name="Suttiyut T."/>
            <person name="Ogas R."/>
            <person name="Tomko P."/>
            <person name="Gavelis G."/>
            <person name="Widhalm J.R."/>
            <person name="Wisecaver J.H."/>
        </authorList>
    </citation>
    <scope>NUCLEOTIDE SEQUENCE</scope>
    <source>
        <strain evidence="3">ECLA1</strain>
    </source>
</reference>
<dbReference type="Gene3D" id="1.25.40.420">
    <property type="match status" value="1"/>
</dbReference>
<evidence type="ECO:0000256" key="1">
    <source>
        <dbReference type="SAM" id="MobiDB-lite"/>
    </source>
</evidence>
<proteinExistence type="predicted"/>
<dbReference type="PANTHER" id="PTHR16064:SF3">
    <property type="entry name" value="BTB_POZ DOMAIN-CONTAINING PROTEIN 7"/>
    <property type="match status" value="1"/>
</dbReference>
<protein>
    <recommendedName>
        <fullName evidence="2">BTB domain-containing protein</fullName>
    </recommendedName>
</protein>
<dbReference type="Pfam" id="PF07707">
    <property type="entry name" value="BACK"/>
    <property type="match status" value="1"/>
</dbReference>
<feature type="region of interest" description="Disordered" evidence="1">
    <location>
        <begin position="730"/>
        <end position="749"/>
    </location>
</feature>
<feature type="domain" description="BTB" evidence="2">
    <location>
        <begin position="279"/>
        <end position="347"/>
    </location>
</feature>
<evidence type="ECO:0000313" key="4">
    <source>
        <dbReference type="Proteomes" id="UP001283361"/>
    </source>
</evidence>
<keyword evidence="4" id="KW-1185">Reference proteome</keyword>
<dbReference type="InterPro" id="IPR047935">
    <property type="entry name" value="BTBD7_BTB_POZ_second"/>
</dbReference>
<comment type="caution">
    <text evidence="3">The sequence shown here is derived from an EMBL/GenBank/DDBJ whole genome shotgun (WGS) entry which is preliminary data.</text>
</comment>
<dbReference type="GO" id="GO:0061138">
    <property type="term" value="P:morphogenesis of a branching epithelium"/>
    <property type="evidence" value="ECO:0007669"/>
    <property type="project" value="InterPro"/>
</dbReference>
<dbReference type="InterPro" id="IPR011333">
    <property type="entry name" value="SKP1/BTB/POZ_sf"/>
</dbReference>
<name>A0AAE1E6N9_9GAST</name>
<evidence type="ECO:0000313" key="3">
    <source>
        <dbReference type="EMBL" id="KAK3796394.1"/>
    </source>
</evidence>
<dbReference type="PROSITE" id="PS50097">
    <property type="entry name" value="BTB"/>
    <property type="match status" value="2"/>
</dbReference>
<dbReference type="Gene3D" id="3.30.710.10">
    <property type="entry name" value="Potassium Channel Kv1.1, Chain A"/>
    <property type="match status" value="2"/>
</dbReference>
<dbReference type="EMBL" id="JAWDGP010000883">
    <property type="protein sequence ID" value="KAK3796394.1"/>
    <property type="molecule type" value="Genomic_DNA"/>
</dbReference>